<comment type="caution">
    <text evidence="3">The sequence shown here is derived from an EMBL/GenBank/DDBJ whole genome shotgun (WGS) entry which is preliminary data.</text>
</comment>
<dbReference type="EMBL" id="JADIMC010000065">
    <property type="protein sequence ID" value="MBO8476514.1"/>
    <property type="molecule type" value="Genomic_DNA"/>
</dbReference>
<accession>A0A9D9IR13</accession>
<sequence>MKILTLKNVTCIAMICGTSMIAMAQPTASAPVPPEYAASKVISIYSDAYENPVAWNFGNWGSGTVYTAEKIAGKEDNVAKFVTTDLGYFGWELQSDVNAATMDKLHIDVYADEAFTMDITPICRTQASGEKPQNVSVKAGEWTSLDVDLQYYADNGLDLSGVFQLKYSGIGAHTLYIDNVYFYSTSTEVDEEAPANLTAELVSASYYSATLKCNATDNSGAVTFTVTDETNGVNVSKGAVSGEDFEFKVEGLEAGKDYNFTVSASDLDGNVCETTVTVPATTVVAPDAATNPTVLAENVISIYSDVYEPATSFIFGNWSQTTTATEVELGDGDKAYYLDRFNYLGMELNGNVAAFDATEMEYLHIDLYSPNITRFQITPIWGGEALYDVMVEQNKWNSIDVDLAVAYPSMNKTNIYQLKIQAEPGSQTIAFIDNIYFWKDDKSGIDSLENGVIRVYAANGNLTVAGAEGQMVCVYAVSGALVYKTVASNNETIQLEKGMYIVVVGKEAKKVIL</sequence>
<evidence type="ECO:0000313" key="4">
    <source>
        <dbReference type="Proteomes" id="UP000823598"/>
    </source>
</evidence>
<reference evidence="3" key="2">
    <citation type="journal article" date="2021" name="PeerJ">
        <title>Extensive microbial diversity within the chicken gut microbiome revealed by metagenomics and culture.</title>
        <authorList>
            <person name="Gilroy R."/>
            <person name="Ravi A."/>
            <person name="Getino M."/>
            <person name="Pursley I."/>
            <person name="Horton D.L."/>
            <person name="Alikhan N.F."/>
            <person name="Baker D."/>
            <person name="Gharbi K."/>
            <person name="Hall N."/>
            <person name="Watson M."/>
            <person name="Adriaenssens E.M."/>
            <person name="Foster-Nyarko E."/>
            <person name="Jarju S."/>
            <person name="Secka A."/>
            <person name="Antonio M."/>
            <person name="Oren A."/>
            <person name="Chaudhuri R.R."/>
            <person name="La Ragione R."/>
            <person name="Hildebrand F."/>
            <person name="Pallen M.J."/>
        </authorList>
    </citation>
    <scope>NUCLEOTIDE SEQUENCE</scope>
    <source>
        <strain evidence="3">6919</strain>
    </source>
</reference>
<evidence type="ECO:0000313" key="3">
    <source>
        <dbReference type="EMBL" id="MBO8476514.1"/>
    </source>
</evidence>
<keyword evidence="1" id="KW-0732">Signal</keyword>
<protein>
    <recommendedName>
        <fullName evidence="2">Fibronectin type-III domain-containing protein</fullName>
    </recommendedName>
</protein>
<reference evidence="3" key="1">
    <citation type="submission" date="2020-10" db="EMBL/GenBank/DDBJ databases">
        <authorList>
            <person name="Gilroy R."/>
        </authorList>
    </citation>
    <scope>NUCLEOTIDE SEQUENCE</scope>
    <source>
        <strain evidence="3">6919</strain>
    </source>
</reference>
<dbReference type="Proteomes" id="UP000823598">
    <property type="component" value="Unassembled WGS sequence"/>
</dbReference>
<feature type="chain" id="PRO_5039611109" description="Fibronectin type-III domain-containing protein" evidence="1">
    <location>
        <begin position="25"/>
        <end position="513"/>
    </location>
</feature>
<dbReference type="PROSITE" id="PS50853">
    <property type="entry name" value="FN3"/>
    <property type="match status" value="1"/>
</dbReference>
<feature type="domain" description="Fibronectin type-III" evidence="2">
    <location>
        <begin position="193"/>
        <end position="285"/>
    </location>
</feature>
<dbReference type="InterPro" id="IPR003961">
    <property type="entry name" value="FN3_dom"/>
</dbReference>
<dbReference type="Gene3D" id="2.60.40.10">
    <property type="entry name" value="Immunoglobulins"/>
    <property type="match status" value="1"/>
</dbReference>
<dbReference type="CDD" id="cd00063">
    <property type="entry name" value="FN3"/>
    <property type="match status" value="1"/>
</dbReference>
<gene>
    <name evidence="3" type="ORF">IAB88_05920</name>
</gene>
<evidence type="ECO:0000259" key="2">
    <source>
        <dbReference type="PROSITE" id="PS50853"/>
    </source>
</evidence>
<proteinExistence type="predicted"/>
<dbReference type="Gene3D" id="2.60.120.430">
    <property type="entry name" value="Galactose-binding lectin"/>
    <property type="match status" value="1"/>
</dbReference>
<dbReference type="AlphaFoldDB" id="A0A9D9IR13"/>
<dbReference type="InterPro" id="IPR036116">
    <property type="entry name" value="FN3_sf"/>
</dbReference>
<evidence type="ECO:0000256" key="1">
    <source>
        <dbReference type="SAM" id="SignalP"/>
    </source>
</evidence>
<dbReference type="InterPro" id="IPR013783">
    <property type="entry name" value="Ig-like_fold"/>
</dbReference>
<name>A0A9D9IR13_9BACT</name>
<feature type="signal peptide" evidence="1">
    <location>
        <begin position="1"/>
        <end position="24"/>
    </location>
</feature>
<dbReference type="Pfam" id="PF19910">
    <property type="entry name" value="DUF6383"/>
    <property type="match status" value="1"/>
</dbReference>
<dbReference type="InterPro" id="IPR045963">
    <property type="entry name" value="DUF6383"/>
</dbReference>
<organism evidence="3 4">
    <name type="scientific">Candidatus Limisoma faecipullorum</name>
    <dbReference type="NCBI Taxonomy" id="2840854"/>
    <lineage>
        <taxon>Bacteria</taxon>
        <taxon>Pseudomonadati</taxon>
        <taxon>Bacteroidota</taxon>
        <taxon>Bacteroidia</taxon>
        <taxon>Bacteroidales</taxon>
        <taxon>Candidatus Limisoma</taxon>
    </lineage>
</organism>
<dbReference type="SUPFAM" id="SSF49265">
    <property type="entry name" value="Fibronectin type III"/>
    <property type="match status" value="1"/>
</dbReference>